<accession>A0A0M6WMP0</accession>
<evidence type="ECO:0000313" key="2">
    <source>
        <dbReference type="EMBL" id="CRL37991.1"/>
    </source>
</evidence>
<keyword evidence="1" id="KW-1133">Transmembrane helix</keyword>
<dbReference type="RefSeq" id="WP_055039673.1">
    <property type="nucleotide sequence ID" value="NZ_CVRS01000069.1"/>
</dbReference>
<evidence type="ECO:0000313" key="3">
    <source>
        <dbReference type="Proteomes" id="UP000049828"/>
    </source>
</evidence>
<protein>
    <submittedName>
        <fullName evidence="2">Uncharacterized protein</fullName>
    </submittedName>
</protein>
<keyword evidence="3" id="KW-1185">Reference proteome</keyword>
<proteinExistence type="predicted"/>
<gene>
    <name evidence="2" type="ORF">RIL183_21461</name>
</gene>
<keyword evidence="1" id="KW-0472">Membrane</keyword>
<feature type="transmembrane region" description="Helical" evidence="1">
    <location>
        <begin position="6"/>
        <end position="25"/>
    </location>
</feature>
<organism evidence="2 3">
    <name type="scientific">Roseburia inulinivorans</name>
    <dbReference type="NCBI Taxonomy" id="360807"/>
    <lineage>
        <taxon>Bacteria</taxon>
        <taxon>Bacillati</taxon>
        <taxon>Bacillota</taxon>
        <taxon>Clostridia</taxon>
        <taxon>Lachnospirales</taxon>
        <taxon>Lachnospiraceae</taxon>
        <taxon>Roseburia</taxon>
    </lineage>
</organism>
<dbReference type="EMBL" id="CVRS01000069">
    <property type="protein sequence ID" value="CRL37991.1"/>
    <property type="molecule type" value="Genomic_DNA"/>
</dbReference>
<dbReference type="Proteomes" id="UP000049828">
    <property type="component" value="Unassembled WGS sequence"/>
</dbReference>
<sequence length="122" mass="13690">MQDTRLHKITGAVVLILIIVIYSFYRMHDTDAVTVSVGVDDSKIGIVESGKNPVFIELCDVIKVELADGYSPDNGQEYEVYADDKIGEYILIWIEDKVYVVNTNNKKTTGTVYEQIQKAIGK</sequence>
<evidence type="ECO:0000256" key="1">
    <source>
        <dbReference type="SAM" id="Phobius"/>
    </source>
</evidence>
<keyword evidence="1" id="KW-0812">Transmembrane</keyword>
<dbReference type="AlphaFoldDB" id="A0A0M6WMP0"/>
<name>A0A0M6WMP0_9FIRM</name>
<reference evidence="3" key="1">
    <citation type="submission" date="2015-05" db="EMBL/GenBank/DDBJ databases">
        <authorList>
            <consortium name="Pathogen Informatics"/>
        </authorList>
    </citation>
    <scope>NUCLEOTIDE SEQUENCE [LARGE SCALE GENOMIC DNA]</scope>
    <source>
        <strain evidence="3">L1-83</strain>
    </source>
</reference>